<feature type="compositionally biased region" description="Polar residues" evidence="8">
    <location>
        <begin position="318"/>
        <end position="330"/>
    </location>
</feature>
<comment type="subcellular location">
    <subcellularLocation>
        <location evidence="7">Membrane</location>
        <topology evidence="7">Multi-pass membrane protein</topology>
    </subcellularLocation>
</comment>
<dbReference type="EMBL" id="KN847047">
    <property type="protein sequence ID" value="KIW22396.1"/>
    <property type="molecule type" value="Genomic_DNA"/>
</dbReference>
<evidence type="ECO:0000313" key="9">
    <source>
        <dbReference type="EMBL" id="KIW22396.1"/>
    </source>
</evidence>
<feature type="transmembrane region" description="Helical" evidence="7">
    <location>
        <begin position="12"/>
        <end position="33"/>
    </location>
</feature>
<evidence type="ECO:0000256" key="8">
    <source>
        <dbReference type="SAM" id="MobiDB-lite"/>
    </source>
</evidence>
<organism evidence="9 10">
    <name type="scientific">Cladophialophora immunda</name>
    <dbReference type="NCBI Taxonomy" id="569365"/>
    <lineage>
        <taxon>Eukaryota</taxon>
        <taxon>Fungi</taxon>
        <taxon>Dikarya</taxon>
        <taxon>Ascomycota</taxon>
        <taxon>Pezizomycotina</taxon>
        <taxon>Eurotiomycetes</taxon>
        <taxon>Chaetothyriomycetidae</taxon>
        <taxon>Chaetothyriales</taxon>
        <taxon>Herpotrichiellaceae</taxon>
        <taxon>Cladophialophora</taxon>
    </lineage>
</organism>
<feature type="region of interest" description="Disordered" evidence="8">
    <location>
        <begin position="289"/>
        <end position="493"/>
    </location>
</feature>
<feature type="compositionally biased region" description="Low complexity" evidence="8">
    <location>
        <begin position="293"/>
        <end position="302"/>
    </location>
</feature>
<dbReference type="GeneID" id="27351479"/>
<evidence type="ECO:0000256" key="4">
    <source>
        <dbReference type="ARBA" id="ARBA00022692"/>
    </source>
</evidence>
<dbReference type="PANTHER" id="PTHR40021">
    <property type="entry name" value="DEFECT AT LOW TEMPERATURE PROTEIN 1"/>
    <property type="match status" value="1"/>
</dbReference>
<dbReference type="STRING" id="569365.A0A0D1Z425"/>
<gene>
    <name evidence="7" type="primary">DLT1</name>
    <name evidence="9" type="ORF">PV07_12285</name>
</gene>
<feature type="compositionally biased region" description="Basic and acidic residues" evidence="8">
    <location>
        <begin position="354"/>
        <end position="366"/>
    </location>
</feature>
<feature type="compositionally biased region" description="Polar residues" evidence="8">
    <location>
        <begin position="399"/>
        <end position="440"/>
    </location>
</feature>
<comment type="function">
    <text evidence="1 7">Required for growth under high-pressure and low-temperature conditions.</text>
</comment>
<evidence type="ECO:0000256" key="1">
    <source>
        <dbReference type="ARBA" id="ARBA00002489"/>
    </source>
</evidence>
<dbReference type="RefSeq" id="XP_016242612.1">
    <property type="nucleotide sequence ID" value="XM_016399800.1"/>
</dbReference>
<feature type="transmembrane region" description="Helical" evidence="7">
    <location>
        <begin position="45"/>
        <end position="67"/>
    </location>
</feature>
<name>A0A0D1Z425_9EURO</name>
<dbReference type="HOGENOM" id="CLU_022833_1_0_1"/>
<protein>
    <recommendedName>
        <fullName evidence="3 7">Defect at low temperature protein 1</fullName>
    </recommendedName>
</protein>
<dbReference type="AlphaFoldDB" id="A0A0D1Z425"/>
<dbReference type="GO" id="GO:0016020">
    <property type="term" value="C:membrane"/>
    <property type="evidence" value="ECO:0007669"/>
    <property type="project" value="UniProtKB-SubCell"/>
</dbReference>
<evidence type="ECO:0000256" key="3">
    <source>
        <dbReference type="ARBA" id="ARBA00021353"/>
    </source>
</evidence>
<dbReference type="VEuPathDB" id="FungiDB:PV07_12285"/>
<accession>A0A0D1Z425</accession>
<comment type="similarity">
    <text evidence="2 7">Belongs to the DLT1 family.</text>
</comment>
<evidence type="ECO:0000256" key="2">
    <source>
        <dbReference type="ARBA" id="ARBA00005550"/>
    </source>
</evidence>
<evidence type="ECO:0000256" key="5">
    <source>
        <dbReference type="ARBA" id="ARBA00022989"/>
    </source>
</evidence>
<proteinExistence type="inferred from homology"/>
<sequence length="493" mass="54740">MAQKRQIIFRIFYSTSFTAVFLILIIVVAVTPADTIYESYKRRRLIDIFLIAGDYVVTALLAILIYASRLYTNRSVLKDIPKTYMPIEKEDLPGRRVHKLIQECLEKSAVIAYQARPRSRRIEHDTINIGTRMLALTNTHTNTDQNAEPSWGKVAHPGWSSPASKELPGLEYCTVVDELIDLIEAKAVSLAPDDPHSLPDPDGASMPDPRVIDQLARSRTMGMRAYLQYLIDIGVVPDNSLTVAFLVAYERARFSSEPLNDEDFQSLMRMFAELLRNMTPVDVEMLDLEDDSGLSSQSETSSLIRRNPSYRSRPPDAETSSIPSTYSASGSVRHHKLPPRRVSEDSAPSLSSFEQEHHHLDKHASSELDLGSGAHRVDADEETDTQSVRAVPPRVPRSGSRQRPGPSTNGSSSRMFSAVSRMSSHSDFSKSPSGESNTGSVLHHDLSRQSTRGSRRSGRSGNGLPVIRLAREGEDGSGTNNGLPYRIEVPTER</sequence>
<dbReference type="Proteomes" id="UP000054466">
    <property type="component" value="Unassembled WGS sequence"/>
</dbReference>
<dbReference type="PANTHER" id="PTHR40021:SF1">
    <property type="entry name" value="DEFECT AT LOW TEMPERATURE PROTEIN 1"/>
    <property type="match status" value="1"/>
</dbReference>
<keyword evidence="10" id="KW-1185">Reference proteome</keyword>
<dbReference type="OrthoDB" id="4096362at2759"/>
<dbReference type="InterPro" id="IPR038869">
    <property type="entry name" value="DLT1"/>
</dbReference>
<evidence type="ECO:0000313" key="10">
    <source>
        <dbReference type="Proteomes" id="UP000054466"/>
    </source>
</evidence>
<keyword evidence="4 7" id="KW-0812">Transmembrane</keyword>
<evidence type="ECO:0000256" key="7">
    <source>
        <dbReference type="RuleBase" id="RU367100"/>
    </source>
</evidence>
<keyword evidence="6 7" id="KW-0472">Membrane</keyword>
<keyword evidence="5 7" id="KW-1133">Transmembrane helix</keyword>
<evidence type="ECO:0000256" key="6">
    <source>
        <dbReference type="ARBA" id="ARBA00023136"/>
    </source>
</evidence>
<reference evidence="9 10" key="1">
    <citation type="submission" date="2015-01" db="EMBL/GenBank/DDBJ databases">
        <title>The Genome Sequence of Cladophialophora immunda CBS83496.</title>
        <authorList>
            <consortium name="The Broad Institute Genomics Platform"/>
            <person name="Cuomo C."/>
            <person name="de Hoog S."/>
            <person name="Gorbushina A."/>
            <person name="Stielow B."/>
            <person name="Teixiera M."/>
            <person name="Abouelleil A."/>
            <person name="Chapman S.B."/>
            <person name="Priest M."/>
            <person name="Young S.K."/>
            <person name="Wortman J."/>
            <person name="Nusbaum C."/>
            <person name="Birren B."/>
        </authorList>
    </citation>
    <scope>NUCLEOTIDE SEQUENCE [LARGE SCALE GENOMIC DNA]</scope>
    <source>
        <strain evidence="9 10">CBS 83496</strain>
    </source>
</reference>